<sequence length="191" mass="19988">MRYGGARRTALGALLLAALAGCSSIGGDQAETAAQAPAAAAPAGQEPGFESLIKRNCPQIEILQGAESYRVYGTPNSNDPFDIRYQANIADTARECSLLGVEAAIRIGVTGRLIVGPKGAPGSVRLPLRIAVLDEKGTPVYSRIHPITVAIPAGQQHADFPHIEDGVVVPIPANRFIGWKIVIGYDPKGAL</sequence>
<gene>
    <name evidence="2" type="ORF">GCM10008171_10100</name>
</gene>
<proteinExistence type="predicted"/>
<dbReference type="PROSITE" id="PS51257">
    <property type="entry name" value="PROKAR_LIPOPROTEIN"/>
    <property type="match status" value="1"/>
</dbReference>
<dbReference type="AlphaFoldDB" id="A0A9W6JG32"/>
<evidence type="ECO:0008006" key="4">
    <source>
        <dbReference type="Google" id="ProtNLM"/>
    </source>
</evidence>
<evidence type="ECO:0000256" key="1">
    <source>
        <dbReference type="SAM" id="SignalP"/>
    </source>
</evidence>
<reference evidence="2" key="1">
    <citation type="journal article" date="2014" name="Int. J. Syst. Evol. Microbiol.">
        <title>Complete genome sequence of Corynebacterium casei LMG S-19264T (=DSM 44701T), isolated from a smear-ripened cheese.</title>
        <authorList>
            <consortium name="US DOE Joint Genome Institute (JGI-PGF)"/>
            <person name="Walter F."/>
            <person name="Albersmeier A."/>
            <person name="Kalinowski J."/>
            <person name="Ruckert C."/>
        </authorList>
    </citation>
    <scope>NUCLEOTIDE SEQUENCE</scope>
    <source>
        <strain evidence="2">VKM B-2555</strain>
    </source>
</reference>
<dbReference type="EMBL" id="BSFK01000005">
    <property type="protein sequence ID" value="GLK75756.1"/>
    <property type="molecule type" value="Genomic_DNA"/>
</dbReference>
<keyword evidence="1" id="KW-0732">Signal</keyword>
<evidence type="ECO:0000313" key="3">
    <source>
        <dbReference type="Proteomes" id="UP001143364"/>
    </source>
</evidence>
<keyword evidence="3" id="KW-1185">Reference proteome</keyword>
<dbReference type="Proteomes" id="UP001143364">
    <property type="component" value="Unassembled WGS sequence"/>
</dbReference>
<organism evidence="2 3">
    <name type="scientific">Methylopila jiangsuensis</name>
    <dbReference type="NCBI Taxonomy" id="586230"/>
    <lineage>
        <taxon>Bacteria</taxon>
        <taxon>Pseudomonadati</taxon>
        <taxon>Pseudomonadota</taxon>
        <taxon>Alphaproteobacteria</taxon>
        <taxon>Hyphomicrobiales</taxon>
        <taxon>Methylopilaceae</taxon>
        <taxon>Methylopila</taxon>
    </lineage>
</organism>
<reference evidence="2" key="2">
    <citation type="submission" date="2023-01" db="EMBL/GenBank/DDBJ databases">
        <authorList>
            <person name="Sun Q."/>
            <person name="Evtushenko L."/>
        </authorList>
    </citation>
    <scope>NUCLEOTIDE SEQUENCE</scope>
    <source>
        <strain evidence="2">VKM B-2555</strain>
    </source>
</reference>
<feature type="signal peptide" evidence="1">
    <location>
        <begin position="1"/>
        <end position="30"/>
    </location>
</feature>
<name>A0A9W6JG32_9HYPH</name>
<feature type="chain" id="PRO_5040966531" description="Lipoprotein" evidence="1">
    <location>
        <begin position="31"/>
        <end position="191"/>
    </location>
</feature>
<accession>A0A9W6JG32</accession>
<evidence type="ECO:0000313" key="2">
    <source>
        <dbReference type="EMBL" id="GLK75756.1"/>
    </source>
</evidence>
<protein>
    <recommendedName>
        <fullName evidence="4">Lipoprotein</fullName>
    </recommendedName>
</protein>
<comment type="caution">
    <text evidence="2">The sequence shown here is derived from an EMBL/GenBank/DDBJ whole genome shotgun (WGS) entry which is preliminary data.</text>
</comment>